<keyword evidence="5" id="KW-1185">Reference proteome</keyword>
<dbReference type="OrthoDB" id="9804734at2"/>
<dbReference type="PROSITE" id="PS00060">
    <property type="entry name" value="ADH_IRON_2"/>
    <property type="match status" value="1"/>
</dbReference>
<dbReference type="Pfam" id="PF25137">
    <property type="entry name" value="ADH_Fe_C"/>
    <property type="match status" value="1"/>
</dbReference>
<evidence type="ECO:0000259" key="2">
    <source>
        <dbReference type="Pfam" id="PF00465"/>
    </source>
</evidence>
<sequence length="371" mass="41926">MKSFKLYPEILTFDKCEEFCSKFNINKNDLIITNEYIYKPFFEAFIKDATIIYRRDFGSGEPSDVMVEKIYNQVKNIDYKRVIGIGGGSILDVAKLFALEQITPVCDLFEKKFEPVKNKELILIPTTCGTGSEVTNISVLHLSSINSKLGLAHDEILADYAVLIPELLKVLPFKVFAASSIDALIHAIESFVSPKASVFTEMYSVESMKMILNGFKNIVVNRKDDLNNLLYDFLIASTYAGIAFGNAGTGAVHAMSYPLGSVYHVPHGEANYVCFTEIFKTYKKLNPNGKIKRLNNILVEILNCSEEEVFEELEKLLYKILPKKSLKGYGATEEDLLLFTDNVLTKQGRLMSNAYVTLDRDTIYNIYKTLY</sequence>
<dbReference type="SUPFAM" id="SSF56796">
    <property type="entry name" value="Dehydroquinate synthase-like"/>
    <property type="match status" value="1"/>
</dbReference>
<dbReference type="PANTHER" id="PTHR11496">
    <property type="entry name" value="ALCOHOL DEHYDROGENASE"/>
    <property type="match status" value="1"/>
</dbReference>
<dbReference type="Gene3D" id="1.20.1090.10">
    <property type="entry name" value="Dehydroquinate synthase-like - alpha domain"/>
    <property type="match status" value="1"/>
</dbReference>
<dbReference type="EMBL" id="JWHR01000112">
    <property type="protein sequence ID" value="KHS56456.1"/>
    <property type="molecule type" value="Genomic_DNA"/>
</dbReference>
<accession>A0A0B3VI13</accession>
<dbReference type="CDD" id="cd14860">
    <property type="entry name" value="4HBD_NAD"/>
    <property type="match status" value="1"/>
</dbReference>
<dbReference type="InterPro" id="IPR018211">
    <property type="entry name" value="ADH_Fe_CS"/>
</dbReference>
<protein>
    <submittedName>
        <fullName evidence="4">4-hydroxybutyrate dehydrogenase</fullName>
    </submittedName>
</protein>
<evidence type="ECO:0000313" key="5">
    <source>
        <dbReference type="Proteomes" id="UP000031189"/>
    </source>
</evidence>
<dbReference type="RefSeq" id="WP_039680424.1">
    <property type="nucleotide sequence ID" value="NZ_JAXECK010000039.1"/>
</dbReference>
<dbReference type="Gene3D" id="3.40.50.1970">
    <property type="match status" value="1"/>
</dbReference>
<evidence type="ECO:0000259" key="3">
    <source>
        <dbReference type="Pfam" id="PF25137"/>
    </source>
</evidence>
<proteinExistence type="predicted"/>
<dbReference type="GO" id="GO:0046872">
    <property type="term" value="F:metal ion binding"/>
    <property type="evidence" value="ECO:0007669"/>
    <property type="project" value="InterPro"/>
</dbReference>
<comment type="caution">
    <text evidence="4">The sequence shown here is derived from an EMBL/GenBank/DDBJ whole genome shotgun (WGS) entry which is preliminary data.</text>
</comment>
<feature type="domain" description="Fe-containing alcohol dehydrogenase-like C-terminal" evidence="3">
    <location>
        <begin position="177"/>
        <end position="371"/>
    </location>
</feature>
<reference evidence="4 5" key="1">
    <citation type="submission" date="2014-12" db="EMBL/GenBank/DDBJ databases">
        <title>Draft genome sequence of Terrisporobacter sp. 08-306576, isolated from the blood culture of a bacteremia patient.</title>
        <authorList>
            <person name="Lund L.C."/>
            <person name="Sydenham T.V."/>
            <person name="Hogh S.V."/>
            <person name="Skov M.N."/>
            <person name="Kemp M."/>
            <person name="Justesen U.S."/>
        </authorList>
    </citation>
    <scope>NUCLEOTIDE SEQUENCE [LARGE SCALE GENOMIC DNA]</scope>
    <source>
        <strain evidence="4 5">08-306576</strain>
    </source>
</reference>
<keyword evidence="1" id="KW-0560">Oxidoreductase</keyword>
<dbReference type="Proteomes" id="UP000031189">
    <property type="component" value="Unassembled WGS sequence"/>
</dbReference>
<name>A0A0B3VI13_9FIRM</name>
<dbReference type="STRING" id="1577792.QX51_13515"/>
<dbReference type="InterPro" id="IPR056798">
    <property type="entry name" value="ADH_Fe_C"/>
</dbReference>
<gene>
    <name evidence="4" type="ORF">QX51_13515</name>
</gene>
<dbReference type="AlphaFoldDB" id="A0A0B3VI13"/>
<dbReference type="Pfam" id="PF00465">
    <property type="entry name" value="Fe-ADH"/>
    <property type="match status" value="1"/>
</dbReference>
<dbReference type="GO" id="GO:0004022">
    <property type="term" value="F:alcohol dehydrogenase (NAD+) activity"/>
    <property type="evidence" value="ECO:0007669"/>
    <property type="project" value="TreeGrafter"/>
</dbReference>
<evidence type="ECO:0000256" key="1">
    <source>
        <dbReference type="ARBA" id="ARBA00023002"/>
    </source>
</evidence>
<dbReference type="InterPro" id="IPR039697">
    <property type="entry name" value="Alcohol_dehydrogenase_Fe"/>
</dbReference>
<dbReference type="PANTHER" id="PTHR11496:SF83">
    <property type="entry name" value="HYDROXYACID-OXOACID TRANSHYDROGENASE, MITOCHONDRIAL"/>
    <property type="match status" value="1"/>
</dbReference>
<evidence type="ECO:0000313" key="4">
    <source>
        <dbReference type="EMBL" id="KHS56456.1"/>
    </source>
</evidence>
<feature type="domain" description="Alcohol dehydrogenase iron-type/glycerol dehydrogenase GldA" evidence="2">
    <location>
        <begin position="14"/>
        <end position="165"/>
    </location>
</feature>
<organism evidence="4 5">
    <name type="scientific">Terrisporobacter othiniensis</name>
    <dbReference type="NCBI Taxonomy" id="1577792"/>
    <lineage>
        <taxon>Bacteria</taxon>
        <taxon>Bacillati</taxon>
        <taxon>Bacillota</taxon>
        <taxon>Clostridia</taxon>
        <taxon>Peptostreptococcales</taxon>
        <taxon>Peptostreptococcaceae</taxon>
        <taxon>Terrisporobacter</taxon>
    </lineage>
</organism>
<dbReference type="InterPro" id="IPR001670">
    <property type="entry name" value="ADH_Fe/GldA"/>
</dbReference>